<sequence>MESHERRQGHDTAAETFRRLCAERGIAHDPRLFWYHCVDLGEGLVTPGSFDYRQLIQHYALPADMGGMRVLDIGSASGFFAFTMERLGADVTSIELPSIMGWDRFPGESRQAIIDKIKTQLKFHAPADYAAALADASPAELHHWLLDGPFRFCHRVIGSRVKRRYTTIYDTPELLAEGGPFDLVMLGDILLHLIDPLHALAAAARVCSGTLVISQDLSEDGPPRMVFTGGASTEEDPGAWWSPNLAWFQLMLPRLGFEPPEVKGDFVGHVNPGGEPFHKTVLHARKRG</sequence>
<gene>
    <name evidence="1" type="ORF">EOD42_00800</name>
</gene>
<dbReference type="RefSeq" id="WP_127785156.1">
    <property type="nucleotide sequence ID" value="NZ_SACL01000001.1"/>
</dbReference>
<dbReference type="Proteomes" id="UP000282957">
    <property type="component" value="Unassembled WGS sequence"/>
</dbReference>
<evidence type="ECO:0000313" key="2">
    <source>
        <dbReference type="Proteomes" id="UP000282957"/>
    </source>
</evidence>
<dbReference type="AlphaFoldDB" id="A0A437MM01"/>
<organism evidence="1 2">
    <name type="scientific">Rhodovarius crocodyli</name>
    <dbReference type="NCBI Taxonomy" id="1979269"/>
    <lineage>
        <taxon>Bacteria</taxon>
        <taxon>Pseudomonadati</taxon>
        <taxon>Pseudomonadota</taxon>
        <taxon>Alphaproteobacteria</taxon>
        <taxon>Acetobacterales</taxon>
        <taxon>Roseomonadaceae</taxon>
        <taxon>Rhodovarius</taxon>
    </lineage>
</organism>
<dbReference type="OrthoDB" id="9765084at2"/>
<keyword evidence="2" id="KW-1185">Reference proteome</keyword>
<evidence type="ECO:0008006" key="3">
    <source>
        <dbReference type="Google" id="ProtNLM"/>
    </source>
</evidence>
<dbReference type="EMBL" id="SACL01000001">
    <property type="protein sequence ID" value="RVT98684.1"/>
    <property type="molecule type" value="Genomic_DNA"/>
</dbReference>
<comment type="caution">
    <text evidence="1">The sequence shown here is derived from an EMBL/GenBank/DDBJ whole genome shotgun (WGS) entry which is preliminary data.</text>
</comment>
<name>A0A437MM01_9PROT</name>
<dbReference type="Pfam" id="PF13489">
    <property type="entry name" value="Methyltransf_23"/>
    <property type="match status" value="1"/>
</dbReference>
<reference evidence="1 2" key="1">
    <citation type="submission" date="2019-01" db="EMBL/GenBank/DDBJ databases">
        <authorList>
            <person name="Chen W.-M."/>
        </authorList>
    </citation>
    <scope>NUCLEOTIDE SEQUENCE [LARGE SCALE GENOMIC DNA]</scope>
    <source>
        <strain evidence="1 2">CCP-6</strain>
    </source>
</reference>
<dbReference type="SUPFAM" id="SSF53335">
    <property type="entry name" value="S-adenosyl-L-methionine-dependent methyltransferases"/>
    <property type="match status" value="1"/>
</dbReference>
<evidence type="ECO:0000313" key="1">
    <source>
        <dbReference type="EMBL" id="RVT98684.1"/>
    </source>
</evidence>
<dbReference type="InterPro" id="IPR029063">
    <property type="entry name" value="SAM-dependent_MTases_sf"/>
</dbReference>
<proteinExistence type="predicted"/>
<accession>A0A437MM01</accession>
<protein>
    <recommendedName>
        <fullName evidence="3">Methyltransferase domain-containing protein</fullName>
    </recommendedName>
</protein>
<dbReference type="Gene3D" id="3.40.50.150">
    <property type="entry name" value="Vaccinia Virus protein VP39"/>
    <property type="match status" value="1"/>
</dbReference>